<dbReference type="Pfam" id="PF14019">
    <property type="entry name" value="DUF4235"/>
    <property type="match status" value="1"/>
</dbReference>
<evidence type="ECO:0000256" key="1">
    <source>
        <dbReference type="SAM" id="Phobius"/>
    </source>
</evidence>
<evidence type="ECO:0000313" key="2">
    <source>
        <dbReference type="EMBL" id="ERK63848.1"/>
    </source>
</evidence>
<keyword evidence="3" id="KW-1185">Reference proteome</keyword>
<reference evidence="2" key="1">
    <citation type="submission" date="2013-08" db="EMBL/GenBank/DDBJ databases">
        <authorList>
            <person name="Durkin A.S."/>
            <person name="Haft D.R."/>
            <person name="McCorrison J."/>
            <person name="Torralba M."/>
            <person name="Gillis M."/>
            <person name="Haft D.H."/>
            <person name="Methe B."/>
            <person name="Sutton G."/>
            <person name="Nelson K.E."/>
        </authorList>
    </citation>
    <scope>NUCLEOTIDE SEQUENCE [LARGE SCALE GENOMIC DNA]</scope>
    <source>
        <strain evidence="2">F0233</strain>
    </source>
</reference>
<sequence>MASRTTNTQFKVLAGVLGTVGVFAGQKLLNASWKTITGEKPPDPSDPEVPLAKAAGWIIASGVGMAVLQLVVERFTAARVARLTGEIPDLAARRRFPIGLRH</sequence>
<gene>
    <name evidence="2" type="ORF">HMPREF0682_0561</name>
</gene>
<comment type="caution">
    <text evidence="2">The sequence shown here is derived from an EMBL/GenBank/DDBJ whole genome shotgun (WGS) entry which is preliminary data.</text>
</comment>
<dbReference type="GeneID" id="95360770"/>
<keyword evidence="1" id="KW-0812">Transmembrane</keyword>
<feature type="transmembrane region" description="Helical" evidence="1">
    <location>
        <begin position="55"/>
        <end position="72"/>
    </location>
</feature>
<dbReference type="EMBL" id="ACVN02000003">
    <property type="protein sequence ID" value="ERK63848.1"/>
    <property type="molecule type" value="Genomic_DNA"/>
</dbReference>
<proteinExistence type="predicted"/>
<accession>U2SE66</accession>
<keyword evidence="1" id="KW-1133">Transmembrane helix</keyword>
<name>U2SE66_9ACTN</name>
<dbReference type="InterPro" id="IPR025329">
    <property type="entry name" value="DUF4235"/>
</dbReference>
<organism evidence="2 3">
    <name type="scientific">Propionibacterium acidifaciens F0233</name>
    <dbReference type="NCBI Taxonomy" id="553198"/>
    <lineage>
        <taxon>Bacteria</taxon>
        <taxon>Bacillati</taxon>
        <taxon>Actinomycetota</taxon>
        <taxon>Actinomycetes</taxon>
        <taxon>Propionibacteriales</taxon>
        <taxon>Propionibacteriaceae</taxon>
        <taxon>Propionibacterium</taxon>
    </lineage>
</organism>
<protein>
    <submittedName>
        <fullName evidence="2">PF14019 family protein</fullName>
    </submittedName>
</protein>
<dbReference type="AlphaFoldDB" id="U2SE66"/>
<dbReference type="Proteomes" id="UP000017052">
    <property type="component" value="Unassembled WGS sequence"/>
</dbReference>
<keyword evidence="1" id="KW-0472">Membrane</keyword>
<evidence type="ECO:0000313" key="3">
    <source>
        <dbReference type="Proteomes" id="UP000017052"/>
    </source>
</evidence>
<dbReference type="OrthoDB" id="6293727at2"/>
<dbReference type="RefSeq" id="WP_021796072.1">
    <property type="nucleotide sequence ID" value="NZ_ACVN02000003.1"/>
</dbReference>